<reference evidence="11 12" key="1">
    <citation type="submission" date="2024-04" db="EMBL/GenBank/DDBJ databases">
        <authorList>
            <person name="Rising A."/>
            <person name="Reimegard J."/>
            <person name="Sonavane S."/>
            <person name="Akerstrom W."/>
            <person name="Nylinder S."/>
            <person name="Hedman E."/>
            <person name="Kallberg Y."/>
        </authorList>
    </citation>
    <scope>NUCLEOTIDE SEQUENCE [LARGE SCALE GENOMIC DNA]</scope>
</reference>
<dbReference type="AlphaFoldDB" id="A0AAV2BIL1"/>
<comment type="subcellular location">
    <subcellularLocation>
        <location evidence="2">Endoplasmic reticulum membrane</location>
    </subcellularLocation>
</comment>
<keyword evidence="6 9" id="KW-0408">Iron</keyword>
<dbReference type="GO" id="GO:0016705">
    <property type="term" value="F:oxidoreductase activity, acting on paired donors, with incorporation or reduction of molecular oxygen"/>
    <property type="evidence" value="ECO:0007669"/>
    <property type="project" value="InterPro"/>
</dbReference>
<evidence type="ECO:0000256" key="5">
    <source>
        <dbReference type="ARBA" id="ARBA00022824"/>
    </source>
</evidence>
<keyword evidence="8" id="KW-0472">Membrane</keyword>
<accession>A0AAV2BIL1</accession>
<evidence type="ECO:0000313" key="11">
    <source>
        <dbReference type="EMBL" id="CAL1295764.1"/>
    </source>
</evidence>
<dbReference type="PRINTS" id="PR00463">
    <property type="entry name" value="EP450I"/>
</dbReference>
<keyword evidence="12" id="KW-1185">Reference proteome</keyword>
<keyword evidence="9 10" id="KW-0479">Metal-binding</keyword>
<keyword evidence="5" id="KW-0256">Endoplasmic reticulum</keyword>
<dbReference type="PANTHER" id="PTHR24291:SF189">
    <property type="entry name" value="CYTOCHROME P450 4C3-RELATED"/>
    <property type="match status" value="1"/>
</dbReference>
<dbReference type="PRINTS" id="PR00385">
    <property type="entry name" value="P450"/>
</dbReference>
<dbReference type="GO" id="GO:0020037">
    <property type="term" value="F:heme binding"/>
    <property type="evidence" value="ECO:0007669"/>
    <property type="project" value="InterPro"/>
</dbReference>
<evidence type="ECO:0000256" key="8">
    <source>
        <dbReference type="ARBA" id="ARBA00023136"/>
    </source>
</evidence>
<evidence type="ECO:0000256" key="9">
    <source>
        <dbReference type="PIRSR" id="PIRSR602401-1"/>
    </source>
</evidence>
<comment type="similarity">
    <text evidence="3 10">Belongs to the cytochrome P450 family.</text>
</comment>
<sequence>RSNYLLYIHPVKLFSLDKDGRIFAKLLTFLFRQVIQEKKASLLSKGGKVSEAEDESQLGGKKRQALMDLLLNLHVNGQQITEEDIREEVDTFMFEGHDTTAMGITFALYCIGLHPQMQRKVQEELDAIFDGDARRHVTIDDVRNMKYLECVLKESQRLYPSVPFIGRVLNEDLKMSNVVLPKGTTIHCHIQSLHRDPEWFRNPEAFDPDRFLPENLLDRHPFAYIPFSAGPRNCIGQKFALLEEKVVISNILRNFTAVSLDPRDKVLLKMEFVLRPAQPIRMKFFPR</sequence>
<dbReference type="PROSITE" id="PS00086">
    <property type="entry name" value="CYTOCHROME_P450"/>
    <property type="match status" value="1"/>
</dbReference>
<evidence type="ECO:0000256" key="2">
    <source>
        <dbReference type="ARBA" id="ARBA00004586"/>
    </source>
</evidence>
<proteinExistence type="inferred from homology"/>
<protein>
    <recommendedName>
        <fullName evidence="13">Cytochrome P450</fullName>
    </recommendedName>
</protein>
<feature type="non-terminal residue" evidence="11">
    <location>
        <position position="1"/>
    </location>
</feature>
<dbReference type="Pfam" id="PF00067">
    <property type="entry name" value="p450"/>
    <property type="match status" value="1"/>
</dbReference>
<dbReference type="EMBL" id="CAXIEN010000379">
    <property type="protein sequence ID" value="CAL1295764.1"/>
    <property type="molecule type" value="Genomic_DNA"/>
</dbReference>
<dbReference type="GO" id="GO:0004497">
    <property type="term" value="F:monooxygenase activity"/>
    <property type="evidence" value="ECO:0007669"/>
    <property type="project" value="UniProtKB-KW"/>
</dbReference>
<organism evidence="11 12">
    <name type="scientific">Larinioides sclopetarius</name>
    <dbReference type="NCBI Taxonomy" id="280406"/>
    <lineage>
        <taxon>Eukaryota</taxon>
        <taxon>Metazoa</taxon>
        <taxon>Ecdysozoa</taxon>
        <taxon>Arthropoda</taxon>
        <taxon>Chelicerata</taxon>
        <taxon>Arachnida</taxon>
        <taxon>Araneae</taxon>
        <taxon>Araneomorphae</taxon>
        <taxon>Entelegynae</taxon>
        <taxon>Araneoidea</taxon>
        <taxon>Araneidae</taxon>
        <taxon>Larinioides</taxon>
    </lineage>
</organism>
<dbReference type="InterPro" id="IPR002401">
    <property type="entry name" value="Cyt_P450_E_grp-I"/>
</dbReference>
<keyword evidence="7 10" id="KW-0503">Monooxygenase</keyword>
<keyword evidence="4 9" id="KW-0349">Heme</keyword>
<gene>
    <name evidence="11" type="ORF">LARSCL_LOCUS19455</name>
</gene>
<dbReference type="SUPFAM" id="SSF48264">
    <property type="entry name" value="Cytochrome P450"/>
    <property type="match status" value="1"/>
</dbReference>
<comment type="cofactor">
    <cofactor evidence="1 9">
        <name>heme</name>
        <dbReference type="ChEBI" id="CHEBI:30413"/>
    </cofactor>
</comment>
<evidence type="ECO:0000313" key="12">
    <source>
        <dbReference type="Proteomes" id="UP001497382"/>
    </source>
</evidence>
<evidence type="ECO:0008006" key="13">
    <source>
        <dbReference type="Google" id="ProtNLM"/>
    </source>
</evidence>
<evidence type="ECO:0000256" key="10">
    <source>
        <dbReference type="RuleBase" id="RU000461"/>
    </source>
</evidence>
<evidence type="ECO:0000256" key="3">
    <source>
        <dbReference type="ARBA" id="ARBA00010617"/>
    </source>
</evidence>
<keyword evidence="10" id="KW-0560">Oxidoreductase</keyword>
<name>A0AAV2BIL1_9ARAC</name>
<dbReference type="InterPro" id="IPR050196">
    <property type="entry name" value="Cytochrome_P450_Monoox"/>
</dbReference>
<dbReference type="GO" id="GO:0005789">
    <property type="term" value="C:endoplasmic reticulum membrane"/>
    <property type="evidence" value="ECO:0007669"/>
    <property type="project" value="UniProtKB-SubCell"/>
</dbReference>
<dbReference type="PANTHER" id="PTHR24291">
    <property type="entry name" value="CYTOCHROME P450 FAMILY 4"/>
    <property type="match status" value="1"/>
</dbReference>
<evidence type="ECO:0000256" key="6">
    <source>
        <dbReference type="ARBA" id="ARBA00023004"/>
    </source>
</evidence>
<dbReference type="Gene3D" id="1.10.630.10">
    <property type="entry name" value="Cytochrome P450"/>
    <property type="match status" value="1"/>
</dbReference>
<evidence type="ECO:0000256" key="7">
    <source>
        <dbReference type="ARBA" id="ARBA00023033"/>
    </source>
</evidence>
<dbReference type="InterPro" id="IPR001128">
    <property type="entry name" value="Cyt_P450"/>
</dbReference>
<dbReference type="InterPro" id="IPR036396">
    <property type="entry name" value="Cyt_P450_sf"/>
</dbReference>
<evidence type="ECO:0000256" key="1">
    <source>
        <dbReference type="ARBA" id="ARBA00001971"/>
    </source>
</evidence>
<dbReference type="Proteomes" id="UP001497382">
    <property type="component" value="Unassembled WGS sequence"/>
</dbReference>
<dbReference type="GO" id="GO:0005506">
    <property type="term" value="F:iron ion binding"/>
    <property type="evidence" value="ECO:0007669"/>
    <property type="project" value="InterPro"/>
</dbReference>
<evidence type="ECO:0000256" key="4">
    <source>
        <dbReference type="ARBA" id="ARBA00022617"/>
    </source>
</evidence>
<feature type="binding site" description="axial binding residue" evidence="9">
    <location>
        <position position="234"/>
    </location>
    <ligand>
        <name>heme</name>
        <dbReference type="ChEBI" id="CHEBI:30413"/>
    </ligand>
    <ligandPart>
        <name>Fe</name>
        <dbReference type="ChEBI" id="CHEBI:18248"/>
    </ligandPart>
</feature>
<dbReference type="InterPro" id="IPR017972">
    <property type="entry name" value="Cyt_P450_CS"/>
</dbReference>
<comment type="caution">
    <text evidence="11">The sequence shown here is derived from an EMBL/GenBank/DDBJ whole genome shotgun (WGS) entry which is preliminary data.</text>
</comment>